<reference evidence="2" key="1">
    <citation type="submission" date="2017-11" db="EMBL/GenBank/DDBJ databases">
        <authorList>
            <person name="Lima N.C."/>
            <person name="Parody-Merino A.M."/>
            <person name="Battley P.F."/>
            <person name="Fidler A.E."/>
            <person name="Prosdocimi F."/>
        </authorList>
    </citation>
    <scope>NUCLEOTIDE SEQUENCE [LARGE SCALE GENOMIC DNA]</scope>
</reference>
<gene>
    <name evidence="1" type="ORF">llap_11202</name>
</gene>
<dbReference type="Proteomes" id="UP000233556">
    <property type="component" value="Unassembled WGS sequence"/>
</dbReference>
<reference evidence="2" key="2">
    <citation type="submission" date="2017-12" db="EMBL/GenBank/DDBJ databases">
        <title>Genome sequence of the Bar-tailed Godwit (Limosa lapponica baueri).</title>
        <authorList>
            <person name="Lima N.C.B."/>
            <person name="Parody-Merino A.M."/>
            <person name="Battley P.F."/>
            <person name="Fidler A.E."/>
            <person name="Prosdocimi F."/>
        </authorList>
    </citation>
    <scope>NUCLEOTIDE SEQUENCE [LARGE SCALE GENOMIC DNA]</scope>
</reference>
<sequence length="131" mass="14397">MWKPSGALSSPKRWKPELLPCEASGELPPPLSSFPVPNFCSSGKMYFSGQAVATSLLYVARGSGILEKESGMGGWTGEETQKPKLQLSGDTISQRSKMKFNFELSQNKRLKGFSFTPPICITWVFFSLPVS</sequence>
<proteinExistence type="predicted"/>
<evidence type="ECO:0000313" key="2">
    <source>
        <dbReference type="Proteomes" id="UP000233556"/>
    </source>
</evidence>
<organism evidence="1 2">
    <name type="scientific">Limosa lapponica baueri</name>
    <dbReference type="NCBI Taxonomy" id="1758121"/>
    <lineage>
        <taxon>Eukaryota</taxon>
        <taxon>Metazoa</taxon>
        <taxon>Chordata</taxon>
        <taxon>Craniata</taxon>
        <taxon>Vertebrata</taxon>
        <taxon>Euteleostomi</taxon>
        <taxon>Archelosauria</taxon>
        <taxon>Archosauria</taxon>
        <taxon>Dinosauria</taxon>
        <taxon>Saurischia</taxon>
        <taxon>Theropoda</taxon>
        <taxon>Coelurosauria</taxon>
        <taxon>Aves</taxon>
        <taxon>Neognathae</taxon>
        <taxon>Neoaves</taxon>
        <taxon>Charadriiformes</taxon>
        <taxon>Scolopacidae</taxon>
        <taxon>Limosa</taxon>
    </lineage>
</organism>
<dbReference type="AlphaFoldDB" id="A0A2I0TXJ8"/>
<name>A0A2I0TXJ8_LIMLA</name>
<protein>
    <submittedName>
        <fullName evidence="1">Uncharacterized protein</fullName>
    </submittedName>
</protein>
<keyword evidence="2" id="KW-1185">Reference proteome</keyword>
<dbReference type="EMBL" id="KZ506731">
    <property type="protein sequence ID" value="PKU38491.1"/>
    <property type="molecule type" value="Genomic_DNA"/>
</dbReference>
<accession>A0A2I0TXJ8</accession>
<evidence type="ECO:0000313" key="1">
    <source>
        <dbReference type="EMBL" id="PKU38491.1"/>
    </source>
</evidence>